<reference evidence="1" key="1">
    <citation type="submission" date="2014-05" db="EMBL/GenBank/DDBJ databases">
        <authorList>
            <person name="Chronopoulou M."/>
        </authorList>
    </citation>
    <scope>NUCLEOTIDE SEQUENCE</scope>
    <source>
        <tissue evidence="1">Whole organism</tissue>
    </source>
</reference>
<accession>A0A0K2UW30</accession>
<protein>
    <submittedName>
        <fullName evidence="1">Uncharacterized protein</fullName>
    </submittedName>
</protein>
<organism evidence="1">
    <name type="scientific">Lepeophtheirus salmonis</name>
    <name type="common">Salmon louse</name>
    <name type="synonym">Caligus salmonis</name>
    <dbReference type="NCBI Taxonomy" id="72036"/>
    <lineage>
        <taxon>Eukaryota</taxon>
        <taxon>Metazoa</taxon>
        <taxon>Ecdysozoa</taxon>
        <taxon>Arthropoda</taxon>
        <taxon>Crustacea</taxon>
        <taxon>Multicrustacea</taxon>
        <taxon>Hexanauplia</taxon>
        <taxon>Copepoda</taxon>
        <taxon>Siphonostomatoida</taxon>
        <taxon>Caligidae</taxon>
        <taxon>Lepeophtheirus</taxon>
    </lineage>
</organism>
<dbReference type="AlphaFoldDB" id="A0A0K2UW30"/>
<name>A0A0K2UW30_LEPSM</name>
<dbReference type="EMBL" id="HACA01024929">
    <property type="protein sequence ID" value="CDW42290.1"/>
    <property type="molecule type" value="Transcribed_RNA"/>
</dbReference>
<sequence length="20" mass="2490">MILKQVLPSFYIKKHRLHTH</sequence>
<evidence type="ECO:0000313" key="1">
    <source>
        <dbReference type="EMBL" id="CDW42290.1"/>
    </source>
</evidence>
<proteinExistence type="predicted"/>